<dbReference type="AlphaFoldDB" id="A0A1X7R6Y2"/>
<keyword evidence="7" id="KW-0449">Lipoprotein</keyword>
<dbReference type="InterPro" id="IPR051648">
    <property type="entry name" value="CWI-Assembly_Regulator"/>
</dbReference>
<dbReference type="InterPro" id="IPR036941">
    <property type="entry name" value="Rcpt_L-dom_sf"/>
</dbReference>
<evidence type="ECO:0000313" key="10">
    <source>
        <dbReference type="Proteomes" id="UP000196158"/>
    </source>
</evidence>
<reference evidence="9 10" key="1">
    <citation type="submission" date="2017-04" db="EMBL/GenBank/DDBJ databases">
        <authorList>
            <person name="Afonso C.L."/>
            <person name="Miller P.J."/>
            <person name="Scott M.A."/>
            <person name="Spackman E."/>
            <person name="Goraichik I."/>
            <person name="Dimitrov K.M."/>
            <person name="Suarez D.L."/>
            <person name="Swayne D.E."/>
        </authorList>
    </citation>
    <scope>NUCLEOTIDE SEQUENCE [LARGE SCALE GENOMIC DNA]</scope>
</reference>
<evidence type="ECO:0000256" key="8">
    <source>
        <dbReference type="SAM" id="SignalP"/>
    </source>
</evidence>
<evidence type="ECO:0000256" key="6">
    <source>
        <dbReference type="ARBA" id="ARBA00023180"/>
    </source>
</evidence>
<keyword evidence="3" id="KW-1003">Cell membrane</keyword>
<dbReference type="PANTHER" id="PTHR31018:SF12">
    <property type="entry name" value="SPORULATION-SPECIFIC PROTEIN 2-RELATED"/>
    <property type="match status" value="1"/>
</dbReference>
<comment type="similarity">
    <text evidence="2">Belongs to the SPS2 family.</text>
</comment>
<keyword evidence="4" id="KW-0472">Membrane</keyword>
<evidence type="ECO:0000256" key="3">
    <source>
        <dbReference type="ARBA" id="ARBA00022475"/>
    </source>
</evidence>
<evidence type="ECO:0000256" key="2">
    <source>
        <dbReference type="ARBA" id="ARBA00005798"/>
    </source>
</evidence>
<evidence type="ECO:0000256" key="7">
    <source>
        <dbReference type="ARBA" id="ARBA00023288"/>
    </source>
</evidence>
<dbReference type="GO" id="GO:0009986">
    <property type="term" value="C:cell surface"/>
    <property type="evidence" value="ECO:0007669"/>
    <property type="project" value="TreeGrafter"/>
</dbReference>
<dbReference type="PANTHER" id="PTHR31018">
    <property type="entry name" value="SPORULATION-SPECIFIC PROTEIN-RELATED"/>
    <property type="match status" value="1"/>
</dbReference>
<evidence type="ECO:0000256" key="1">
    <source>
        <dbReference type="ARBA" id="ARBA00004609"/>
    </source>
</evidence>
<keyword evidence="5 8" id="KW-0732">Signal</keyword>
<dbReference type="STRING" id="1789683.A0A1X7R6Y2"/>
<evidence type="ECO:0000256" key="4">
    <source>
        <dbReference type="ARBA" id="ARBA00022622"/>
    </source>
</evidence>
<dbReference type="Proteomes" id="UP000196158">
    <property type="component" value="Unassembled WGS sequence"/>
</dbReference>
<proteinExistence type="inferred from homology"/>
<feature type="signal peptide" evidence="8">
    <location>
        <begin position="1"/>
        <end position="20"/>
    </location>
</feature>
<dbReference type="GO" id="GO:0098552">
    <property type="term" value="C:side of membrane"/>
    <property type="evidence" value="ECO:0007669"/>
    <property type="project" value="UniProtKB-KW"/>
</dbReference>
<keyword evidence="10" id="KW-1185">Reference proteome</keyword>
<keyword evidence="6" id="KW-0325">Glycoprotein</keyword>
<gene>
    <name evidence="9" type="ORF">KASA_0K00363G</name>
</gene>
<keyword evidence="4" id="KW-0336">GPI-anchor</keyword>
<name>A0A1X7R6Y2_9SACH</name>
<protein>
    <submittedName>
        <fullName evidence="9">Similar to Saccharomyces cerevisiae YDR522C SPS2 Protein expressed during sporulation, redundant with Sps22p for organization of the beta-glucan layer of the spore wall</fullName>
    </submittedName>
</protein>
<dbReference type="GO" id="GO:0005886">
    <property type="term" value="C:plasma membrane"/>
    <property type="evidence" value="ECO:0007669"/>
    <property type="project" value="UniProtKB-SubCell"/>
</dbReference>
<dbReference type="EMBL" id="FXLY01000008">
    <property type="protein sequence ID" value="SMN21395.1"/>
    <property type="molecule type" value="Genomic_DNA"/>
</dbReference>
<feature type="chain" id="PRO_5012372200" evidence="8">
    <location>
        <begin position="21"/>
        <end position="469"/>
    </location>
</feature>
<comment type="subcellular location">
    <subcellularLocation>
        <location evidence="1">Cell membrane</location>
        <topology evidence="1">Lipid-anchor</topology>
        <topology evidence="1">GPI-anchor</topology>
    </subcellularLocation>
</comment>
<dbReference type="GO" id="GO:0030476">
    <property type="term" value="P:ascospore wall assembly"/>
    <property type="evidence" value="ECO:0007669"/>
    <property type="project" value="TreeGrafter"/>
</dbReference>
<evidence type="ECO:0000313" key="9">
    <source>
        <dbReference type="EMBL" id="SMN21395.1"/>
    </source>
</evidence>
<dbReference type="Gene3D" id="3.80.20.20">
    <property type="entry name" value="Receptor L-domain"/>
    <property type="match status" value="2"/>
</dbReference>
<sequence length="469" mass="51801">MKFLTANTIIFPIFLGNAWASYLLQNELIGKIKQSEAVAISAMSTTQELCHKKDHNIEKQEDLTNLARTCSEIYGNLAISNNYQEKFVDLGDIEKIRGDFKVQGSSSIVSISAPKLETVGQKLEFKNLTSLVSTKIGLLKNVKTVELVTLPLLKEVSINNNINKMNKIVISDTSLQSVDFFSNIEQTDLLEINNNRYLGRVELKVKTVNNKLNIYSNADDTNIQLPILHSTGDLSIRNAGALNLQSLEFVNKSLDIIENSITELNLKNLKKISGTAAIIDNKKLNEIHSENLTHIEGGLLVINNEDLKSMDFLPEVHTIGGAIKYGGSFDKVSFPKLKVIKGGANFVTESNKFNCTALLNPFIERHVIRGENLTCSSNLKGEDKINKHGSSKLSYGTLTTGTYNPNNSSKTYSTETDSVNSLTSISSTPQKTVNADKMKKKNDAFKSSSYTATNLIGWLVVAFLFFSTL</sequence>
<dbReference type="OrthoDB" id="536881at2759"/>
<evidence type="ECO:0000256" key="5">
    <source>
        <dbReference type="ARBA" id="ARBA00022729"/>
    </source>
</evidence>
<dbReference type="GO" id="GO:0009277">
    <property type="term" value="C:fungal-type cell wall"/>
    <property type="evidence" value="ECO:0007669"/>
    <property type="project" value="TreeGrafter"/>
</dbReference>
<accession>A0A1X7R6Y2</accession>
<organism evidence="9 10">
    <name type="scientific">Maudiozyma saulgeensis</name>
    <dbReference type="NCBI Taxonomy" id="1789683"/>
    <lineage>
        <taxon>Eukaryota</taxon>
        <taxon>Fungi</taxon>
        <taxon>Dikarya</taxon>
        <taxon>Ascomycota</taxon>
        <taxon>Saccharomycotina</taxon>
        <taxon>Saccharomycetes</taxon>
        <taxon>Saccharomycetales</taxon>
        <taxon>Saccharomycetaceae</taxon>
        <taxon>Maudiozyma</taxon>
    </lineage>
</organism>
<dbReference type="SUPFAM" id="SSF52058">
    <property type="entry name" value="L domain-like"/>
    <property type="match status" value="3"/>
</dbReference>